<dbReference type="GO" id="GO:0004499">
    <property type="term" value="F:N,N-dimethylaniline monooxygenase activity"/>
    <property type="evidence" value="ECO:0007669"/>
    <property type="project" value="InterPro"/>
</dbReference>
<evidence type="ECO:0000256" key="5">
    <source>
        <dbReference type="ARBA" id="ARBA00022857"/>
    </source>
</evidence>
<evidence type="ECO:0000256" key="7">
    <source>
        <dbReference type="ARBA" id="ARBA00023033"/>
    </source>
</evidence>
<dbReference type="InterPro" id="IPR050346">
    <property type="entry name" value="FMO-like"/>
</dbReference>
<name>A0A674BRP1_SALTR</name>
<protein>
    <recommendedName>
        <fullName evidence="8">Flavin-containing monooxygenase</fullName>
        <ecNumber evidence="8">1.-.-.-</ecNumber>
    </recommendedName>
</protein>
<dbReference type="SUPFAM" id="SSF51905">
    <property type="entry name" value="FAD/NAD(P)-binding domain"/>
    <property type="match status" value="1"/>
</dbReference>
<keyword evidence="7 8" id="KW-0503">Monooxygenase</keyword>
<evidence type="ECO:0000256" key="1">
    <source>
        <dbReference type="ARBA" id="ARBA00001974"/>
    </source>
</evidence>
<feature type="region of interest" description="Disordered" evidence="9">
    <location>
        <begin position="112"/>
        <end position="134"/>
    </location>
</feature>
<dbReference type="EC" id="1.-.-.-" evidence="8"/>
<proteinExistence type="inferred from homology"/>
<evidence type="ECO:0000313" key="10">
    <source>
        <dbReference type="Ensembl" id="ENSSTUP00000073706.1"/>
    </source>
</evidence>
<dbReference type="InParanoid" id="A0A674BRP1"/>
<evidence type="ECO:0000313" key="11">
    <source>
        <dbReference type="Proteomes" id="UP000472277"/>
    </source>
</evidence>
<dbReference type="PANTHER" id="PTHR23023">
    <property type="entry name" value="DIMETHYLANILINE MONOOXYGENASE"/>
    <property type="match status" value="1"/>
</dbReference>
<keyword evidence="11" id="KW-1185">Reference proteome</keyword>
<keyword evidence="5" id="KW-0521">NADP</keyword>
<dbReference type="AlphaFoldDB" id="A0A674BRP1"/>
<evidence type="ECO:0000256" key="8">
    <source>
        <dbReference type="RuleBase" id="RU361177"/>
    </source>
</evidence>
<comment type="cofactor">
    <cofactor evidence="1 8">
        <name>FAD</name>
        <dbReference type="ChEBI" id="CHEBI:57692"/>
    </cofactor>
</comment>
<evidence type="ECO:0000256" key="4">
    <source>
        <dbReference type="ARBA" id="ARBA00022827"/>
    </source>
</evidence>
<dbReference type="Gene3D" id="3.50.50.60">
    <property type="entry name" value="FAD/NAD(P)-binding domain"/>
    <property type="match status" value="3"/>
</dbReference>
<dbReference type="GO" id="GO:0050661">
    <property type="term" value="F:NADP binding"/>
    <property type="evidence" value="ECO:0007669"/>
    <property type="project" value="InterPro"/>
</dbReference>
<evidence type="ECO:0000256" key="6">
    <source>
        <dbReference type="ARBA" id="ARBA00023002"/>
    </source>
</evidence>
<evidence type="ECO:0000256" key="3">
    <source>
        <dbReference type="ARBA" id="ARBA00022630"/>
    </source>
</evidence>
<dbReference type="InterPro" id="IPR000960">
    <property type="entry name" value="Flavin_mOase"/>
</dbReference>
<dbReference type="GO" id="GO:0050660">
    <property type="term" value="F:flavin adenine dinucleotide binding"/>
    <property type="evidence" value="ECO:0007669"/>
    <property type="project" value="InterPro"/>
</dbReference>
<evidence type="ECO:0000256" key="2">
    <source>
        <dbReference type="ARBA" id="ARBA00009183"/>
    </source>
</evidence>
<dbReference type="Proteomes" id="UP000472277">
    <property type="component" value="Chromosome 15"/>
</dbReference>
<comment type="similarity">
    <text evidence="2 8">Belongs to the FMO family.</text>
</comment>
<dbReference type="PIRSF" id="PIRSF000332">
    <property type="entry name" value="FMO"/>
    <property type="match status" value="1"/>
</dbReference>
<dbReference type="Pfam" id="PF00743">
    <property type="entry name" value="FMO-like"/>
    <property type="match status" value="2"/>
</dbReference>
<sequence>MHQLRVAVVGEGDAGLCAAHHILSRPDAFAPPVTYELTEHVGGTWFYKERTSSYENGLPIHSSMYRDLKTNLPKEVMMFPDFPFDPQYLERYCQSHRITPNIRVGTVHSHTMPHGPLSGVEKERPHSSISGEKRKKCTTLPSIPGLERFKGAHHHSYRHPEPISGQSVVVLGAGDSEPLSFPLPYGVCQATPVVEVQEGGSLQFQDGSITQAQVLLLCTGYNFSYPFLEPAHLGLEVQEHLVTPLYRFLMPPAFLSLFIIGISIPPLPHHLSFTTPLSLQIQFALAVLEGSVALRSRVEMEEEAQREMERGVQLKHMLKKDRDQWGYAQTFAQTGMFSPLPPVTQSLYEEVWRQRHVHSQNYRQLNYRLFSDTQWEQQNLQAGE</sequence>
<dbReference type="GeneTree" id="ENSGT00940000164245"/>
<reference evidence="10" key="1">
    <citation type="submission" date="2025-08" db="UniProtKB">
        <authorList>
            <consortium name="Ensembl"/>
        </authorList>
    </citation>
    <scope>IDENTIFICATION</scope>
</reference>
<evidence type="ECO:0000256" key="9">
    <source>
        <dbReference type="SAM" id="MobiDB-lite"/>
    </source>
</evidence>
<organism evidence="10 11">
    <name type="scientific">Salmo trutta</name>
    <name type="common">Brown trout</name>
    <dbReference type="NCBI Taxonomy" id="8032"/>
    <lineage>
        <taxon>Eukaryota</taxon>
        <taxon>Metazoa</taxon>
        <taxon>Chordata</taxon>
        <taxon>Craniata</taxon>
        <taxon>Vertebrata</taxon>
        <taxon>Euteleostomi</taxon>
        <taxon>Actinopterygii</taxon>
        <taxon>Neopterygii</taxon>
        <taxon>Teleostei</taxon>
        <taxon>Protacanthopterygii</taxon>
        <taxon>Salmoniformes</taxon>
        <taxon>Salmonidae</taxon>
        <taxon>Salmoninae</taxon>
        <taxon>Salmo</taxon>
    </lineage>
</organism>
<dbReference type="InterPro" id="IPR036188">
    <property type="entry name" value="FAD/NAD-bd_sf"/>
</dbReference>
<keyword evidence="6 8" id="KW-0560">Oxidoreductase</keyword>
<dbReference type="InterPro" id="IPR020946">
    <property type="entry name" value="Flavin_mOase-like"/>
</dbReference>
<dbReference type="OMA" id="FRHREVM"/>
<keyword evidence="3 8" id="KW-0285">Flavoprotein</keyword>
<accession>A0A674BRP1</accession>
<reference evidence="10" key="2">
    <citation type="submission" date="2025-09" db="UniProtKB">
        <authorList>
            <consortium name="Ensembl"/>
        </authorList>
    </citation>
    <scope>IDENTIFICATION</scope>
</reference>
<keyword evidence="4 8" id="KW-0274">FAD</keyword>
<dbReference type="Ensembl" id="ENSSTUT00000078264.1">
    <property type="protein sequence ID" value="ENSSTUP00000073706.1"/>
    <property type="gene ID" value="ENSSTUG00000032252.1"/>
</dbReference>